<dbReference type="Pfam" id="PF00400">
    <property type="entry name" value="WD40"/>
    <property type="match status" value="4"/>
</dbReference>
<evidence type="ECO:0000256" key="3">
    <source>
        <dbReference type="PROSITE-ProRule" id="PRU00221"/>
    </source>
</evidence>
<evidence type="ECO:0000256" key="1">
    <source>
        <dbReference type="ARBA" id="ARBA00022574"/>
    </source>
</evidence>
<organism evidence="5">
    <name type="scientific">Pseudictyota dubia</name>
    <dbReference type="NCBI Taxonomy" id="2749911"/>
    <lineage>
        <taxon>Eukaryota</taxon>
        <taxon>Sar</taxon>
        <taxon>Stramenopiles</taxon>
        <taxon>Ochrophyta</taxon>
        <taxon>Bacillariophyta</taxon>
        <taxon>Mediophyceae</taxon>
        <taxon>Biddulphiophycidae</taxon>
        <taxon>Eupodiscales</taxon>
        <taxon>Odontellaceae</taxon>
        <taxon>Pseudictyota</taxon>
    </lineage>
</organism>
<dbReference type="InterPro" id="IPR019775">
    <property type="entry name" value="WD40_repeat_CS"/>
</dbReference>
<dbReference type="AlphaFoldDB" id="A0A7R9Z3W0"/>
<protein>
    <submittedName>
        <fullName evidence="5">Uncharacterized protein</fullName>
    </submittedName>
</protein>
<dbReference type="EMBL" id="HBED01014574">
    <property type="protein sequence ID" value="CAD8305079.1"/>
    <property type="molecule type" value="Transcribed_RNA"/>
</dbReference>
<evidence type="ECO:0000256" key="4">
    <source>
        <dbReference type="SAM" id="Phobius"/>
    </source>
</evidence>
<dbReference type="PROSITE" id="PS50082">
    <property type="entry name" value="WD_REPEATS_2"/>
    <property type="match status" value="3"/>
</dbReference>
<keyword evidence="1 3" id="KW-0853">WD repeat</keyword>
<dbReference type="PROSITE" id="PS00678">
    <property type="entry name" value="WD_REPEATS_1"/>
    <property type="match status" value="1"/>
</dbReference>
<sequence>MLSVECEYVKSVDFHPSKSWVLASLATGKLMVWDYETGGEIKSVQLSELPVQCAKFVARKNWILAACDGGDVHVVPCKVTVAEEAGSEDETDSHQSFRARTGSVRHMEIHHELPFVFTCSEDGCISLLDWDQKFSCRMTFDDHQQDVTMLRINPWDKHSFASSSLDRTVKIWDFRSHRCSTVGKHETGVLCVDFAHVQDKYMVMSVSEDNIISFWDLVTKSRVLRFDLPNTRGALCHPKLPVLLAWSGGGEVSMRSTCSPVAAAATIHGGMGATRALAVCPMEDDLVAIGYDQGCVVTRLNKENKEIRRLLSFALEADSNPSNEEEDQTPRGEEWFIRERARLLPYLGVVMCSFMFCIFPTEWGTIVAIPFVLAVMLHLCTGGRWDKLRLRGVREIAALNCLVTFAIIDDKVISIIASSEVPTSWAWSYLILVPEVFLLKRLHESGLSRAVCFMWAFPVVMFHLFFFLGAVYLAPDIQLRAMTLLAAWRWAWTQAIEVCFFPGDWKAGKKKEVRRSKYMFGAVLLLTTLTTCDMIYPETFLFVIFACFVLQFFLTLRSIQQQPGRNGKNGAEQVIKTGSYQPPIHVAIPLEEVV</sequence>
<feature type="repeat" description="WD" evidence="3">
    <location>
        <begin position="182"/>
        <end position="225"/>
    </location>
</feature>
<keyword evidence="2" id="KW-0677">Repeat</keyword>
<dbReference type="GO" id="GO:0006891">
    <property type="term" value="P:intra-Golgi vesicle-mediated transport"/>
    <property type="evidence" value="ECO:0007669"/>
    <property type="project" value="TreeGrafter"/>
</dbReference>
<reference evidence="5" key="1">
    <citation type="submission" date="2021-01" db="EMBL/GenBank/DDBJ databases">
        <authorList>
            <person name="Corre E."/>
            <person name="Pelletier E."/>
            <person name="Niang G."/>
            <person name="Scheremetjew M."/>
            <person name="Finn R."/>
            <person name="Kale V."/>
            <person name="Holt S."/>
            <person name="Cochrane G."/>
            <person name="Meng A."/>
            <person name="Brown T."/>
            <person name="Cohen L."/>
        </authorList>
    </citation>
    <scope>NUCLEOTIDE SEQUENCE</scope>
    <source>
        <strain evidence="5">CCMP147</strain>
    </source>
</reference>
<dbReference type="InterPro" id="IPR001680">
    <property type="entry name" value="WD40_rpt"/>
</dbReference>
<dbReference type="SMART" id="SM00320">
    <property type="entry name" value="WD40"/>
    <property type="match status" value="5"/>
</dbReference>
<feature type="transmembrane region" description="Helical" evidence="4">
    <location>
        <begin position="542"/>
        <end position="559"/>
    </location>
</feature>
<gene>
    <name evidence="5" type="ORF">TDUB1175_LOCUS7230</name>
</gene>
<accession>A0A7R9Z3W0</accession>
<dbReference type="GO" id="GO:0006890">
    <property type="term" value="P:retrograde vesicle-mediated transport, Golgi to endoplasmic reticulum"/>
    <property type="evidence" value="ECO:0007669"/>
    <property type="project" value="TreeGrafter"/>
</dbReference>
<dbReference type="PANTHER" id="PTHR19876">
    <property type="entry name" value="COATOMER"/>
    <property type="match status" value="1"/>
</dbReference>
<name>A0A7R9Z3W0_9STRA</name>
<dbReference type="PROSITE" id="PS50294">
    <property type="entry name" value="WD_REPEATS_REGION"/>
    <property type="match status" value="1"/>
</dbReference>
<evidence type="ECO:0000313" key="5">
    <source>
        <dbReference type="EMBL" id="CAD8305079.1"/>
    </source>
</evidence>
<dbReference type="InterPro" id="IPR015943">
    <property type="entry name" value="WD40/YVTN_repeat-like_dom_sf"/>
</dbReference>
<keyword evidence="4" id="KW-0812">Transmembrane</keyword>
<evidence type="ECO:0000256" key="2">
    <source>
        <dbReference type="ARBA" id="ARBA00022737"/>
    </source>
</evidence>
<keyword evidence="4" id="KW-1133">Transmembrane helix</keyword>
<dbReference type="Gene3D" id="2.130.10.10">
    <property type="entry name" value="YVTN repeat-like/Quinoprotein amine dehydrogenase"/>
    <property type="match status" value="1"/>
</dbReference>
<keyword evidence="4" id="KW-0472">Membrane</keyword>
<dbReference type="GO" id="GO:0030126">
    <property type="term" value="C:COPI vesicle coat"/>
    <property type="evidence" value="ECO:0007669"/>
    <property type="project" value="TreeGrafter"/>
</dbReference>
<dbReference type="GO" id="GO:0006886">
    <property type="term" value="P:intracellular protein transport"/>
    <property type="evidence" value="ECO:0007669"/>
    <property type="project" value="TreeGrafter"/>
</dbReference>
<dbReference type="GO" id="GO:0006888">
    <property type="term" value="P:endoplasmic reticulum to Golgi vesicle-mediated transport"/>
    <property type="evidence" value="ECO:0007669"/>
    <property type="project" value="TreeGrafter"/>
</dbReference>
<proteinExistence type="predicted"/>
<dbReference type="SUPFAM" id="SSF50978">
    <property type="entry name" value="WD40 repeat-like"/>
    <property type="match status" value="1"/>
</dbReference>
<feature type="repeat" description="WD" evidence="3">
    <location>
        <begin position="2"/>
        <end position="43"/>
    </location>
</feature>
<dbReference type="InterPro" id="IPR036322">
    <property type="entry name" value="WD40_repeat_dom_sf"/>
</dbReference>
<dbReference type="PANTHER" id="PTHR19876:SF2">
    <property type="entry name" value="COATOMER SUBUNIT BETA"/>
    <property type="match status" value="1"/>
</dbReference>
<feature type="repeat" description="WD" evidence="3">
    <location>
        <begin position="140"/>
        <end position="182"/>
    </location>
</feature>
<feature type="transmembrane region" description="Helical" evidence="4">
    <location>
        <begin position="451"/>
        <end position="474"/>
    </location>
</feature>
<dbReference type="InterPro" id="IPR050844">
    <property type="entry name" value="Coatomer_complex_subunit"/>
</dbReference>
<feature type="transmembrane region" description="Helical" evidence="4">
    <location>
        <begin position="367"/>
        <end position="385"/>
    </location>
</feature>